<evidence type="ECO:0000313" key="1">
    <source>
        <dbReference type="EMBL" id="MFC4346793.1"/>
    </source>
</evidence>
<evidence type="ECO:0000313" key="2">
    <source>
        <dbReference type="Proteomes" id="UP001595776"/>
    </source>
</evidence>
<keyword evidence="2" id="KW-1185">Reference proteome</keyword>
<dbReference type="SMART" id="SM00671">
    <property type="entry name" value="SEL1"/>
    <property type="match status" value="2"/>
</dbReference>
<protein>
    <submittedName>
        <fullName evidence="1">Tetratricopeptide repeat protein</fullName>
    </submittedName>
</protein>
<dbReference type="RefSeq" id="WP_156431975.1">
    <property type="nucleotide sequence ID" value="NZ_JBHSCR010000001.1"/>
</dbReference>
<dbReference type="PANTHER" id="PTHR11102">
    <property type="entry name" value="SEL-1-LIKE PROTEIN"/>
    <property type="match status" value="1"/>
</dbReference>
<dbReference type="InterPro" id="IPR050767">
    <property type="entry name" value="Sel1_AlgK"/>
</dbReference>
<dbReference type="Gene3D" id="1.25.40.10">
    <property type="entry name" value="Tetratricopeptide repeat domain"/>
    <property type="match status" value="1"/>
</dbReference>
<dbReference type="InterPro" id="IPR006597">
    <property type="entry name" value="Sel1-like"/>
</dbReference>
<comment type="caution">
    <text evidence="1">The sequence shown here is derived from an EMBL/GenBank/DDBJ whole genome shotgun (WGS) entry which is preliminary data.</text>
</comment>
<dbReference type="SUPFAM" id="SSF81901">
    <property type="entry name" value="HCP-like"/>
    <property type="match status" value="1"/>
</dbReference>
<dbReference type="PANTHER" id="PTHR11102:SF147">
    <property type="entry name" value="SEL1L ADAPTOR SUBUNIT OF ERAD E3 UBIQUITIN LIGASE"/>
    <property type="match status" value="1"/>
</dbReference>
<organism evidence="1 2">
    <name type="scientific">Kordiimonas lipolytica</name>
    <dbReference type="NCBI Taxonomy" id="1662421"/>
    <lineage>
        <taxon>Bacteria</taxon>
        <taxon>Pseudomonadati</taxon>
        <taxon>Pseudomonadota</taxon>
        <taxon>Alphaproteobacteria</taxon>
        <taxon>Kordiimonadales</taxon>
        <taxon>Kordiimonadaceae</taxon>
        <taxon>Kordiimonas</taxon>
    </lineage>
</organism>
<name>A0ABV8U6H1_9PROT</name>
<proteinExistence type="predicted"/>
<reference evidence="2" key="1">
    <citation type="journal article" date="2019" name="Int. J. Syst. Evol. Microbiol.">
        <title>The Global Catalogue of Microorganisms (GCM) 10K type strain sequencing project: providing services to taxonomists for standard genome sequencing and annotation.</title>
        <authorList>
            <consortium name="The Broad Institute Genomics Platform"/>
            <consortium name="The Broad Institute Genome Sequencing Center for Infectious Disease"/>
            <person name="Wu L."/>
            <person name="Ma J."/>
        </authorList>
    </citation>
    <scope>NUCLEOTIDE SEQUENCE [LARGE SCALE GENOMIC DNA]</scope>
    <source>
        <strain evidence="2">CGMCC 1.15304</strain>
    </source>
</reference>
<dbReference type="InterPro" id="IPR011990">
    <property type="entry name" value="TPR-like_helical_dom_sf"/>
</dbReference>
<dbReference type="EMBL" id="JBHSCR010000001">
    <property type="protein sequence ID" value="MFC4346793.1"/>
    <property type="molecule type" value="Genomic_DNA"/>
</dbReference>
<dbReference type="Proteomes" id="UP001595776">
    <property type="component" value="Unassembled WGS sequence"/>
</dbReference>
<gene>
    <name evidence="1" type="ORF">ACFO5Q_02900</name>
</gene>
<accession>A0ABV8U6H1</accession>
<sequence length="301" mass="33401">MSGLQETPSEDDRLGDGIRNALELIREDQVSAAIDMLRRLGELGNAEAFFHLAEIHRIGVGREPAPKIALMYYRLGAQMGSKQAALNLANILFFEGDRDEALVQEAMAIWQQYALLGDVEAMYLLGMVYWNGEGGLVPDPIRGYGLVWRAAGAGYDPATETEPAMQQQLKPEAIQAAHDYAGDLEVKGFDRKPLDLHLVTDAEIDLPDDDPASLKPENWEAVWRLEVGFAMGEEDTRLLETEILAKKADTVGDLYHEVIEAPNRPGLYRLLFGPVGTMQDAVRRCVSLKRSGYDCFAKPPR</sequence>